<protein>
    <submittedName>
        <fullName evidence="1">Uncharacterized protein</fullName>
    </submittedName>
</protein>
<accession>A0ABV3R2J6</accession>
<dbReference type="RefSeq" id="WP_367724645.1">
    <property type="nucleotide sequence ID" value="NZ_JBFOCH010000080.1"/>
</dbReference>
<comment type="caution">
    <text evidence="1">The sequence shown here is derived from an EMBL/GenBank/DDBJ whole genome shotgun (WGS) entry which is preliminary data.</text>
</comment>
<dbReference type="EMBL" id="JBFOCI010000005">
    <property type="protein sequence ID" value="MEW9807463.1"/>
    <property type="molecule type" value="Genomic_DNA"/>
</dbReference>
<reference evidence="1 2" key="1">
    <citation type="submission" date="2024-06" db="EMBL/GenBank/DDBJ databases">
        <authorList>
            <person name="Tuo L."/>
        </authorList>
    </citation>
    <scope>NUCLEOTIDE SEQUENCE [LARGE SCALE GENOMIC DNA]</scope>
    <source>
        <strain evidence="1 2">ZMM04-5</strain>
    </source>
</reference>
<proteinExistence type="predicted"/>
<evidence type="ECO:0000313" key="2">
    <source>
        <dbReference type="Proteomes" id="UP001556196"/>
    </source>
</evidence>
<name>A0ABV3R2J6_9HYPH</name>
<evidence type="ECO:0000313" key="1">
    <source>
        <dbReference type="EMBL" id="MEW9807463.1"/>
    </source>
</evidence>
<keyword evidence="2" id="KW-1185">Reference proteome</keyword>
<dbReference type="Proteomes" id="UP001556196">
    <property type="component" value="Unassembled WGS sequence"/>
</dbReference>
<sequence length="162" mass="18545">MRSFALIVAALISTQALSEDGRTFTLNGRQYAFHFPEEYKFVERRNTSSANGELVEFSINETHYAIIFSAQDQSIDELYNQFSSDKTKEQIEKFYSRDGDNYFEVHIAEYDEKRSLYGFSIHISCYSKCNFSAAILAPLDDPRLGIDVVNSLRAQVKGLNTH</sequence>
<gene>
    <name evidence="1" type="ORF">ABUE31_15835</name>
</gene>
<organism evidence="1 2">
    <name type="scientific">Mesorhizobium marinum</name>
    <dbReference type="NCBI Taxonomy" id="3228790"/>
    <lineage>
        <taxon>Bacteria</taxon>
        <taxon>Pseudomonadati</taxon>
        <taxon>Pseudomonadota</taxon>
        <taxon>Alphaproteobacteria</taxon>
        <taxon>Hyphomicrobiales</taxon>
        <taxon>Phyllobacteriaceae</taxon>
        <taxon>Mesorhizobium</taxon>
    </lineage>
</organism>